<evidence type="ECO:0000313" key="7">
    <source>
        <dbReference type="Proteomes" id="UP000655208"/>
    </source>
</evidence>
<dbReference type="InterPro" id="IPR036388">
    <property type="entry name" value="WH-like_DNA-bd_sf"/>
</dbReference>
<keyword evidence="4" id="KW-0342">GTP-binding</keyword>
<keyword evidence="2" id="KW-0963">Cytoplasm</keyword>
<dbReference type="PANTHER" id="PTHR43721">
    <property type="entry name" value="ELONGATION FACTOR TU-RELATED"/>
    <property type="match status" value="1"/>
</dbReference>
<dbReference type="AlphaFoldDB" id="A0A917T210"/>
<dbReference type="GO" id="GO:0005829">
    <property type="term" value="C:cytosol"/>
    <property type="evidence" value="ECO:0007669"/>
    <property type="project" value="TreeGrafter"/>
</dbReference>
<dbReference type="PROSITE" id="PS00301">
    <property type="entry name" value="G_TR_1"/>
    <property type="match status" value="1"/>
</dbReference>
<protein>
    <submittedName>
        <fullName evidence="6">Selenocysteine-specific translation elongation factor</fullName>
    </submittedName>
</protein>
<dbReference type="Pfam" id="PF09107">
    <property type="entry name" value="WHD_3rd_SelB"/>
    <property type="match status" value="1"/>
</dbReference>
<dbReference type="InterPro" id="IPR031157">
    <property type="entry name" value="G_TR_CS"/>
</dbReference>
<dbReference type="InterPro" id="IPR009000">
    <property type="entry name" value="Transl_B-barrel_sf"/>
</dbReference>
<dbReference type="GO" id="GO:0003924">
    <property type="term" value="F:GTPase activity"/>
    <property type="evidence" value="ECO:0007669"/>
    <property type="project" value="InterPro"/>
</dbReference>
<name>A0A917T210_9ACTN</name>
<dbReference type="InterPro" id="IPR027417">
    <property type="entry name" value="P-loop_NTPase"/>
</dbReference>
<dbReference type="Gene3D" id="3.40.50.300">
    <property type="entry name" value="P-loop containing nucleotide triphosphate hydrolases"/>
    <property type="match status" value="1"/>
</dbReference>
<dbReference type="Gene3D" id="1.10.10.10">
    <property type="entry name" value="Winged helix-like DNA-binding domain superfamily/Winged helix DNA-binding domain"/>
    <property type="match status" value="1"/>
</dbReference>
<dbReference type="RefSeq" id="WP_188942483.1">
    <property type="nucleotide sequence ID" value="NZ_BMNA01000005.1"/>
</dbReference>
<comment type="subcellular location">
    <subcellularLocation>
        <location evidence="1">Cytoplasm</location>
    </subcellularLocation>
</comment>
<dbReference type="Pfam" id="PF00009">
    <property type="entry name" value="GTP_EFTU"/>
    <property type="match status" value="1"/>
</dbReference>
<dbReference type="GO" id="GO:0005525">
    <property type="term" value="F:GTP binding"/>
    <property type="evidence" value="ECO:0007669"/>
    <property type="project" value="UniProtKB-KW"/>
</dbReference>
<sequence>MLVVATAGHVDHGKSTLVRALTGMEPDRWAEERRRGMTIDLGYAWTDLPDGRTVALVDVPGHERFLGNMLAGVGPAPSVMVVVAADEGWRRQSEEHLAAADALGVRHGLLVVTRSDLADPEPAAEQARRRLATTSLAGAEVVAVSGHTGAGLGQLCEALQRLADAVPVPDPAARLRLWVDRSFTVRGSGTVVTGTLPDGRIAVGDEVLVAGRRVRVRGLQSLGRPVERIDGAARVAVNLRDVRPDEVGRGTVLVRPGEWQPTDVVDVRTAGDAAELPATLHLHTGTASFVVHVRPLGADGARLSLPAPVPLAVGDRAVLRDPGGTVLTGVRVLDVDPPALRRRGAAAARARELADEAVATSAVGQLLRRGAVRRDEARRLDLDPGDDPRITAVGGWWVAADTWQRWATELATAVDAHAGRHPLDPALPLDAARRALDLPAAELVAPLAAAAGLVAAEGRVHRAGTTASLGAAEGALREVEDRLRAAPFAAPEAEELAGLGLGPAQLAAAERLGRVLRLPGGVVLLPDAPARAMRVLAALPGPFTLSAARQALGATRRIAVPLLEHLDRRGWTRRVDGDRREVRRS</sequence>
<dbReference type="SUPFAM" id="SSF46785">
    <property type="entry name" value="Winged helix' DNA-binding domain"/>
    <property type="match status" value="1"/>
</dbReference>
<dbReference type="InterPro" id="IPR057335">
    <property type="entry name" value="Beta-barrel_SelB"/>
</dbReference>
<dbReference type="PROSITE" id="PS51722">
    <property type="entry name" value="G_TR_2"/>
    <property type="match status" value="1"/>
</dbReference>
<evidence type="ECO:0000256" key="4">
    <source>
        <dbReference type="ARBA" id="ARBA00023134"/>
    </source>
</evidence>
<dbReference type="Gene3D" id="2.40.30.10">
    <property type="entry name" value="Translation factors"/>
    <property type="match status" value="1"/>
</dbReference>
<proteinExistence type="predicted"/>
<reference evidence="6" key="1">
    <citation type="journal article" date="2014" name="Int. J. Syst. Evol. Microbiol.">
        <title>Complete genome sequence of Corynebacterium casei LMG S-19264T (=DSM 44701T), isolated from a smear-ripened cheese.</title>
        <authorList>
            <consortium name="US DOE Joint Genome Institute (JGI-PGF)"/>
            <person name="Walter F."/>
            <person name="Albersmeier A."/>
            <person name="Kalinowski J."/>
            <person name="Ruckert C."/>
        </authorList>
    </citation>
    <scope>NUCLEOTIDE SEQUENCE</scope>
    <source>
        <strain evidence="6">CGMCC 4.7308</strain>
    </source>
</reference>
<dbReference type="Gene3D" id="1.10.10.2770">
    <property type="match status" value="1"/>
</dbReference>
<accession>A0A917T210</accession>
<evidence type="ECO:0000313" key="6">
    <source>
        <dbReference type="EMBL" id="GGM06209.1"/>
    </source>
</evidence>
<dbReference type="CDD" id="cd04171">
    <property type="entry name" value="SelB"/>
    <property type="match status" value="1"/>
</dbReference>
<keyword evidence="4" id="KW-0547">Nucleotide-binding</keyword>
<dbReference type="NCBIfam" id="TIGR00475">
    <property type="entry name" value="selB"/>
    <property type="match status" value="1"/>
</dbReference>
<dbReference type="GO" id="GO:0003723">
    <property type="term" value="F:RNA binding"/>
    <property type="evidence" value="ECO:0007669"/>
    <property type="project" value="InterPro"/>
</dbReference>
<keyword evidence="6" id="KW-0251">Elongation factor</keyword>
<dbReference type="InterPro" id="IPR000795">
    <property type="entry name" value="T_Tr_GTP-bd_dom"/>
</dbReference>
<keyword evidence="3" id="KW-0648">Protein biosynthesis</keyword>
<keyword evidence="7" id="KW-1185">Reference proteome</keyword>
<dbReference type="InterPro" id="IPR015191">
    <property type="entry name" value="SelB_WHD4"/>
</dbReference>
<dbReference type="SUPFAM" id="SSF50447">
    <property type="entry name" value="Translation proteins"/>
    <property type="match status" value="1"/>
</dbReference>
<dbReference type="Proteomes" id="UP000655208">
    <property type="component" value="Unassembled WGS sequence"/>
</dbReference>
<dbReference type="EMBL" id="BMNA01000005">
    <property type="protein sequence ID" value="GGM06209.1"/>
    <property type="molecule type" value="Genomic_DNA"/>
</dbReference>
<dbReference type="SUPFAM" id="SSF52540">
    <property type="entry name" value="P-loop containing nucleoside triphosphate hydrolases"/>
    <property type="match status" value="1"/>
</dbReference>
<comment type="caution">
    <text evidence="6">The sequence shown here is derived from an EMBL/GenBank/DDBJ whole genome shotgun (WGS) entry which is preliminary data.</text>
</comment>
<evidence type="ECO:0000259" key="5">
    <source>
        <dbReference type="PROSITE" id="PS51722"/>
    </source>
</evidence>
<reference evidence="6" key="2">
    <citation type="submission" date="2020-09" db="EMBL/GenBank/DDBJ databases">
        <authorList>
            <person name="Sun Q."/>
            <person name="Zhou Y."/>
        </authorList>
    </citation>
    <scope>NUCLEOTIDE SEQUENCE</scope>
    <source>
        <strain evidence="6">CGMCC 4.7308</strain>
    </source>
</reference>
<evidence type="ECO:0000256" key="3">
    <source>
        <dbReference type="ARBA" id="ARBA00022917"/>
    </source>
</evidence>
<dbReference type="InterPro" id="IPR050055">
    <property type="entry name" value="EF-Tu_GTPase"/>
</dbReference>
<evidence type="ECO:0000256" key="2">
    <source>
        <dbReference type="ARBA" id="ARBA00022490"/>
    </source>
</evidence>
<gene>
    <name evidence="6" type="primary">selB</name>
    <name evidence="6" type="ORF">GCM10011594_27940</name>
</gene>
<dbReference type="GO" id="GO:0003746">
    <property type="term" value="F:translation elongation factor activity"/>
    <property type="evidence" value="ECO:0007669"/>
    <property type="project" value="UniProtKB-KW"/>
</dbReference>
<organism evidence="6 7">
    <name type="scientific">Nakamurella endophytica</name>
    <dbReference type="NCBI Taxonomy" id="1748367"/>
    <lineage>
        <taxon>Bacteria</taxon>
        <taxon>Bacillati</taxon>
        <taxon>Actinomycetota</taxon>
        <taxon>Actinomycetes</taxon>
        <taxon>Nakamurellales</taxon>
        <taxon>Nakamurellaceae</taxon>
        <taxon>Nakamurella</taxon>
    </lineage>
</organism>
<dbReference type="InterPro" id="IPR036390">
    <property type="entry name" value="WH_DNA-bd_sf"/>
</dbReference>
<dbReference type="PANTHER" id="PTHR43721:SF22">
    <property type="entry name" value="ELONGATION FACTOR TU, MITOCHONDRIAL"/>
    <property type="match status" value="1"/>
</dbReference>
<evidence type="ECO:0000256" key="1">
    <source>
        <dbReference type="ARBA" id="ARBA00004496"/>
    </source>
</evidence>
<dbReference type="GO" id="GO:0001514">
    <property type="term" value="P:selenocysteine incorporation"/>
    <property type="evidence" value="ECO:0007669"/>
    <property type="project" value="InterPro"/>
</dbReference>
<dbReference type="InterPro" id="IPR004535">
    <property type="entry name" value="Transl_elong_SelB"/>
</dbReference>
<feature type="domain" description="Tr-type G" evidence="5">
    <location>
        <begin position="1"/>
        <end position="168"/>
    </location>
</feature>
<dbReference type="Pfam" id="PF25461">
    <property type="entry name" value="Beta-barrel_SelB"/>
    <property type="match status" value="1"/>
</dbReference>